<gene>
    <name evidence="2" type="ORF">BQ8794_60102</name>
</gene>
<evidence type="ECO:0000256" key="1">
    <source>
        <dbReference type="SAM" id="Coils"/>
    </source>
</evidence>
<accession>A0A1R3VFU8</accession>
<keyword evidence="1" id="KW-0175">Coiled coil</keyword>
<dbReference type="STRING" id="1631249.BQ8794_60102"/>
<sequence>MVSCLRRLLDDVPGVFSPSLARLIGVEQSIGAAGAELKAAILAAEDALQRIRREFNRDVRDRLDQVDAIVVNALEKIDVLRQEGIKDANELMKRADQILARTAADARSLEKTIKEDLSTLIFEAECSIKRTIQETVPETFGGIARVFGGNEIVITPPVLYKGEKRWFCIGDCRIQTEFRISQPYSETYFAVRDYLLQRLDQMPDDGPINTVVSTYEFLGAFARRAACFVPGSEQRYIAEHMDFRDVASAWTTLLGDDLGMGR</sequence>
<keyword evidence="3" id="KW-1185">Reference proteome</keyword>
<evidence type="ECO:0000313" key="2">
    <source>
        <dbReference type="EMBL" id="SIT58793.1"/>
    </source>
</evidence>
<feature type="coiled-coil region" evidence="1">
    <location>
        <begin position="34"/>
        <end position="83"/>
    </location>
</feature>
<evidence type="ECO:0000313" key="3">
    <source>
        <dbReference type="Proteomes" id="UP000188388"/>
    </source>
</evidence>
<name>A0A1R3VFU8_9HYPH</name>
<proteinExistence type="predicted"/>
<dbReference type="AlphaFoldDB" id="A0A1R3VFU8"/>
<protein>
    <submittedName>
        <fullName evidence="2">Uncharacterized protein</fullName>
    </submittedName>
</protein>
<dbReference type="EMBL" id="FTPD01000056">
    <property type="protein sequence ID" value="SIT58793.1"/>
    <property type="molecule type" value="Genomic_DNA"/>
</dbReference>
<dbReference type="Proteomes" id="UP000188388">
    <property type="component" value="Unassembled WGS sequence"/>
</dbReference>
<reference evidence="3" key="1">
    <citation type="submission" date="2017-01" db="EMBL/GenBank/DDBJ databases">
        <authorList>
            <person name="Brunel B."/>
        </authorList>
    </citation>
    <scope>NUCLEOTIDE SEQUENCE [LARGE SCALE GENOMIC DNA]</scope>
</reference>
<organism evidence="2 3">
    <name type="scientific">Mesorhizobium prunaredense</name>
    <dbReference type="NCBI Taxonomy" id="1631249"/>
    <lineage>
        <taxon>Bacteria</taxon>
        <taxon>Pseudomonadati</taxon>
        <taxon>Pseudomonadota</taxon>
        <taxon>Alphaproteobacteria</taxon>
        <taxon>Hyphomicrobiales</taxon>
        <taxon>Phyllobacteriaceae</taxon>
        <taxon>Mesorhizobium</taxon>
    </lineage>
</organism>